<evidence type="ECO:0000256" key="2">
    <source>
        <dbReference type="SAM" id="Phobius"/>
    </source>
</evidence>
<organism evidence="3 4">
    <name type="scientific">Deinococcus detaillensis</name>
    <dbReference type="NCBI Taxonomy" id="2592048"/>
    <lineage>
        <taxon>Bacteria</taxon>
        <taxon>Thermotogati</taxon>
        <taxon>Deinococcota</taxon>
        <taxon>Deinococci</taxon>
        <taxon>Deinococcales</taxon>
        <taxon>Deinococcaceae</taxon>
        <taxon>Deinococcus</taxon>
    </lineage>
</organism>
<dbReference type="AlphaFoldDB" id="A0A553UHF8"/>
<dbReference type="EMBL" id="VKDB01000038">
    <property type="protein sequence ID" value="TSA79649.1"/>
    <property type="molecule type" value="Genomic_DNA"/>
</dbReference>
<evidence type="ECO:0000313" key="4">
    <source>
        <dbReference type="Proteomes" id="UP000316092"/>
    </source>
</evidence>
<dbReference type="GO" id="GO:0016787">
    <property type="term" value="F:hydrolase activity"/>
    <property type="evidence" value="ECO:0007669"/>
    <property type="project" value="UniProtKB-KW"/>
</dbReference>
<dbReference type="RefSeq" id="WP_143722100.1">
    <property type="nucleotide sequence ID" value="NZ_VKDB01000038.1"/>
</dbReference>
<keyword evidence="4" id="KW-1185">Reference proteome</keyword>
<protein>
    <submittedName>
        <fullName evidence="3">Hydrolase</fullName>
    </submittedName>
</protein>
<accession>A0A553UHF8</accession>
<keyword evidence="2" id="KW-0812">Transmembrane</keyword>
<feature type="coiled-coil region" evidence="1">
    <location>
        <begin position="401"/>
        <end position="435"/>
    </location>
</feature>
<dbReference type="InterPro" id="IPR007404">
    <property type="entry name" value="YdjM-like"/>
</dbReference>
<dbReference type="Proteomes" id="UP000316092">
    <property type="component" value="Unassembled WGS sequence"/>
</dbReference>
<proteinExistence type="predicted"/>
<reference evidence="3 4" key="1">
    <citation type="submission" date="2019-07" db="EMBL/GenBank/DDBJ databases">
        <title>Deinococcus detaillus sp. nov., isolated from humus soil in Antarctica.</title>
        <authorList>
            <person name="Zhang K."/>
        </authorList>
    </citation>
    <scope>NUCLEOTIDE SEQUENCE [LARGE SCALE GENOMIC DNA]</scope>
    <source>
        <strain evidence="3 4">H1</strain>
    </source>
</reference>
<keyword evidence="3" id="KW-0378">Hydrolase</keyword>
<keyword evidence="1" id="KW-0175">Coiled coil</keyword>
<evidence type="ECO:0000313" key="3">
    <source>
        <dbReference type="EMBL" id="TSA79649.1"/>
    </source>
</evidence>
<dbReference type="PANTHER" id="PTHR35531:SF1">
    <property type="entry name" value="INNER MEMBRANE PROTEIN YBCI-RELATED"/>
    <property type="match status" value="1"/>
</dbReference>
<sequence length="564" mass="60082">MQAATHLAGAALTLAVARGFGMEVGPFEVGAMMLGSLLPDIDTTTAGAGRYIRPVSSWLESKYGHRTVTHSLLFAVLVSLPFWLLWPGVGLALFLGIFSHLLLDTANVNGLPYLLFPVRHTFWFLPSRRSRIRYGSSQETTLAVILALSGVALWPLSADTFSTEVRRLIASPETAVVDYANWRDTNEVFAELDGFNSDTQEKVEGKYRVIEALGRRGVLVEDEAGNAYQVAENGQIVAYRVRVQKGAALAVLDSRVSVGGRLLRDVLAAVPPDARVYFTGELQLSAPVNIPPPAAGTFARIAGTDRLTLHSARPADLSPFAASYVVAGSLVARLSAGAGRSGVRSRQEAGLSFELPAEASRTEARTVTLSGLPSLAGVLVERGANVLEGQPLARYVLLADLADLDTQMTSKRRDVAEAKAQRARARASFEQQRDTLGRTLAPAQEAAQIQARLYALGAVARVDMEQAQMRAQAVDDQMTALGLNYSDTAAQARARADGLALDLQALQGKRARSAAAQVVRSPVAGKVAEVRVKDATQAGVSVDVVIISTLATAPTAPVKASSLY</sequence>
<keyword evidence="2" id="KW-0472">Membrane</keyword>
<dbReference type="PANTHER" id="PTHR35531">
    <property type="entry name" value="INNER MEMBRANE PROTEIN YBCI-RELATED"/>
    <property type="match status" value="1"/>
</dbReference>
<gene>
    <name evidence="3" type="ORF">FNU79_17595</name>
</gene>
<dbReference type="OrthoDB" id="5459053at2"/>
<evidence type="ECO:0000256" key="1">
    <source>
        <dbReference type="SAM" id="Coils"/>
    </source>
</evidence>
<dbReference type="Pfam" id="PF04307">
    <property type="entry name" value="YdjM"/>
    <property type="match status" value="1"/>
</dbReference>
<keyword evidence="2" id="KW-1133">Transmembrane helix</keyword>
<comment type="caution">
    <text evidence="3">The sequence shown here is derived from an EMBL/GenBank/DDBJ whole genome shotgun (WGS) entry which is preliminary data.</text>
</comment>
<feature type="transmembrane region" description="Helical" evidence="2">
    <location>
        <begin position="72"/>
        <end position="98"/>
    </location>
</feature>
<name>A0A553UHF8_9DEIO</name>